<feature type="compositionally biased region" description="Polar residues" evidence="1">
    <location>
        <begin position="613"/>
        <end position="623"/>
    </location>
</feature>
<dbReference type="CDD" id="cd00303">
    <property type="entry name" value="retropepsin_like"/>
    <property type="match status" value="1"/>
</dbReference>
<feature type="region of interest" description="Disordered" evidence="1">
    <location>
        <begin position="1245"/>
        <end position="1281"/>
    </location>
</feature>
<dbReference type="Gene3D" id="2.40.70.10">
    <property type="entry name" value="Acid Proteases"/>
    <property type="match status" value="1"/>
</dbReference>
<feature type="compositionally biased region" description="Polar residues" evidence="1">
    <location>
        <begin position="889"/>
        <end position="903"/>
    </location>
</feature>
<dbReference type="Proteomes" id="UP000008281">
    <property type="component" value="Unassembled WGS sequence"/>
</dbReference>
<dbReference type="Pfam" id="PF13650">
    <property type="entry name" value="Asp_protease_2"/>
    <property type="match status" value="1"/>
</dbReference>
<dbReference type="EMBL" id="DS268459">
    <property type="protein sequence ID" value="EFP06035.1"/>
    <property type="molecule type" value="Genomic_DNA"/>
</dbReference>
<dbReference type="HOGENOM" id="CLU_253136_0_0_1"/>
<feature type="region of interest" description="Disordered" evidence="1">
    <location>
        <begin position="103"/>
        <end position="129"/>
    </location>
</feature>
<evidence type="ECO:0000313" key="2">
    <source>
        <dbReference type="EMBL" id="EFP06035.1"/>
    </source>
</evidence>
<evidence type="ECO:0000313" key="3">
    <source>
        <dbReference type="Proteomes" id="UP000008281"/>
    </source>
</evidence>
<feature type="region of interest" description="Disordered" evidence="1">
    <location>
        <begin position="598"/>
        <end position="629"/>
    </location>
</feature>
<feature type="region of interest" description="Disordered" evidence="1">
    <location>
        <begin position="872"/>
        <end position="905"/>
    </location>
</feature>
<name>E3MN94_CAERE</name>
<dbReference type="OrthoDB" id="10688875at2759"/>
<feature type="compositionally biased region" description="Basic residues" evidence="1">
    <location>
        <begin position="511"/>
        <end position="522"/>
    </location>
</feature>
<feature type="compositionally biased region" description="Basic residues" evidence="1">
    <location>
        <begin position="546"/>
        <end position="556"/>
    </location>
</feature>
<proteinExistence type="predicted"/>
<protein>
    <recommendedName>
        <fullName evidence="4">Peptidase A2 domain-containing protein</fullName>
    </recommendedName>
</protein>
<feature type="compositionally biased region" description="Polar residues" evidence="1">
    <location>
        <begin position="1176"/>
        <end position="1185"/>
    </location>
</feature>
<evidence type="ECO:0000256" key="1">
    <source>
        <dbReference type="SAM" id="MobiDB-lite"/>
    </source>
</evidence>
<keyword evidence="3" id="KW-1185">Reference proteome</keyword>
<feature type="region of interest" description="Disordered" evidence="1">
    <location>
        <begin position="1312"/>
        <end position="1353"/>
    </location>
</feature>
<evidence type="ECO:0008006" key="4">
    <source>
        <dbReference type="Google" id="ProtNLM"/>
    </source>
</evidence>
<reference evidence="2" key="1">
    <citation type="submission" date="2007-07" db="EMBL/GenBank/DDBJ databases">
        <title>PCAP assembly of the Caenorhabditis remanei genome.</title>
        <authorList>
            <consortium name="The Caenorhabditis remanei Sequencing Consortium"/>
            <person name="Wilson R.K."/>
        </authorList>
    </citation>
    <scope>NUCLEOTIDE SEQUENCE [LARGE SCALE GENOMIC DNA]</scope>
    <source>
        <strain evidence="2">PB4641</strain>
    </source>
</reference>
<organism evidence="3">
    <name type="scientific">Caenorhabditis remanei</name>
    <name type="common">Caenorhabditis vulgaris</name>
    <dbReference type="NCBI Taxonomy" id="31234"/>
    <lineage>
        <taxon>Eukaryota</taxon>
        <taxon>Metazoa</taxon>
        <taxon>Ecdysozoa</taxon>
        <taxon>Nematoda</taxon>
        <taxon>Chromadorea</taxon>
        <taxon>Rhabditida</taxon>
        <taxon>Rhabditina</taxon>
        <taxon>Rhabditomorpha</taxon>
        <taxon>Rhabditoidea</taxon>
        <taxon>Rhabditidae</taxon>
        <taxon>Peloderinae</taxon>
        <taxon>Caenorhabditis</taxon>
    </lineage>
</organism>
<gene>
    <name evidence="2" type="ORF">CRE_04972</name>
</gene>
<feature type="region of interest" description="Disordered" evidence="1">
    <location>
        <begin position="1169"/>
        <end position="1193"/>
    </location>
</feature>
<feature type="region of interest" description="Disordered" evidence="1">
    <location>
        <begin position="500"/>
        <end position="574"/>
    </location>
</feature>
<sequence length="1420" mass="157881">MASSLFIARSVMILKSLESLITEKEVCGNFCDDFGSVFSINNAVIKLEESYRGEQVESRSISLCACVSTAILYKSWKEFKTNLVPGEISILLTMSSVTSRSRHSSVSTEMSYRGDENNSKSPRRSMSVNSAKDVFRDAEAQSFNAGPSAITNGSGRALSFPQIFEPRPDVASTVHQTFGDRLSGAVLSNVPASAVRNPAIPSEARISCPICSGGHDDYACESPLRSRYCAKNDLCFLCTSESHKTQECPLNYLEISKNVVNISLKPGATIGDKIKCSGNPSSESTEQTQSVVDSEKDYRYLSYHDLVTVLPQFNADPIKYGKFARCFDRLVMKNPRLDHLLKLSLLETKLVGKAKRFIVDLIDPRAALEATFKALRDEFEEDNYSVVNEIRARFENLTFHETDYKRATLELQDCKSLILQLEELKEDVSSTSFVRELSRKLPREAFKRLRSLNANGQTPTTEQVIETFSEYLKENRFYERFCPWVQEDSSKIHEESVMITIEGSTSPPPRRSGKKRNSKKFSRGAGFNTDATAMPEYSHVSSSSTKNRKTKGKGKKNSSGAKNQKPLVSSVAGAETKRQEFANYGRIVTAPLTPSKELGRQLAHSSKARQDSEFSQSNNQNRVSEAHLKSETSLIPLDSVKTVSNRVSRSMKKVLDDPLSHRARSKLLPQTLVNEFYEASGVKEEKDCSHLPFLALRTTKGKVVLALVDTGASCSFVSQTCAKRLGLSPIGYRTAVIKGVSTTTTERMSMYRLSFATTGNPVEFFVSGRSRFPETKFFRPRFGATDNDFLRERYIDPKVITKDRASNGRALEMIIGNDMLARILGNSIRALLPSGRYVEFTPFGSIIFPAPRVIQFNPLIVSTATSRFHPANSISLVDPNPGNIDRAPSSPQVQSGSTDNNDGSIAVRRSRQIANLDLSLISKNHHGIRGRNFVSQQGNCNTIGLGNPRHGTVNRQTKGEKPRMLKCTEEIFLLDASDGSSTIRYMEPRKTQEKDMMKCSLMEEHRVTTEFQRVSVGNRVFECILKEFKICTNPEVMSHERSFDYFDSLAVYPRDNNLVLEQVELSKDYRGFHPQYYNGKRSLLSENQFQTGISDRKEVIQKVHRVREKLDNGRTHVLKYQYLDAGRSGASLVRDLTASPAPDACRSGTSEEGVLRKLTSMDACRSGAPKGRKFITTDNSGQTSDKYAASSDPPGRRVGLKSYCFVPTIESFDTVSDVAASRSGAARGGIECLTPVPDVCRSDTPGKGFNRAVPNLDAGRSDASTKESDESAPNLGIRQSSSHRRRFGLKSYCFVPTIESYDTVSDVVAGRSDTTPKDTKQFNPTLGACRSGASKSKDDQKSSGSEYSPNVKLRRPRTIDDWAKIRLPTHRVRPYQPRKPKAKLARYVLITQAAEPQTPRSVDSCQVPDQASVTLQTKMH</sequence>
<dbReference type="InterPro" id="IPR021109">
    <property type="entry name" value="Peptidase_aspartic_dom_sf"/>
</dbReference>
<dbReference type="InParanoid" id="E3MN94"/>
<dbReference type="SUPFAM" id="SSF50630">
    <property type="entry name" value="Acid proteases"/>
    <property type="match status" value="1"/>
</dbReference>
<feature type="compositionally biased region" description="Basic and acidic residues" evidence="1">
    <location>
        <begin position="1259"/>
        <end position="1269"/>
    </location>
</feature>
<accession>E3MN94</accession>